<accession>A0A1W1UKN0</accession>
<dbReference type="Proteomes" id="UP000192582">
    <property type="component" value="Unassembled WGS sequence"/>
</dbReference>
<organism evidence="1 2">
    <name type="scientific">Deinococcus hopiensis KR-140</name>
    <dbReference type="NCBI Taxonomy" id="695939"/>
    <lineage>
        <taxon>Bacteria</taxon>
        <taxon>Thermotogati</taxon>
        <taxon>Deinococcota</taxon>
        <taxon>Deinococci</taxon>
        <taxon>Deinococcales</taxon>
        <taxon>Deinococcaceae</taxon>
        <taxon>Deinococcus</taxon>
    </lineage>
</organism>
<dbReference type="RefSeq" id="WP_139806504.1">
    <property type="nucleotide sequence ID" value="NZ_FWWU01000005.1"/>
</dbReference>
<evidence type="ECO:0000313" key="2">
    <source>
        <dbReference type="Proteomes" id="UP000192582"/>
    </source>
</evidence>
<reference evidence="1 2" key="1">
    <citation type="submission" date="2017-04" db="EMBL/GenBank/DDBJ databases">
        <authorList>
            <person name="Afonso C.L."/>
            <person name="Miller P.J."/>
            <person name="Scott M.A."/>
            <person name="Spackman E."/>
            <person name="Goraichik I."/>
            <person name="Dimitrov K.M."/>
            <person name="Suarez D.L."/>
            <person name="Swayne D.E."/>
        </authorList>
    </citation>
    <scope>NUCLEOTIDE SEQUENCE [LARGE SCALE GENOMIC DNA]</scope>
    <source>
        <strain evidence="1 2">KR-140</strain>
    </source>
</reference>
<name>A0A1W1UKN0_9DEIO</name>
<dbReference type="AlphaFoldDB" id="A0A1W1UKN0"/>
<gene>
    <name evidence="1" type="ORF">SAMN00790413_04674</name>
</gene>
<sequence>MTPKATVPAAVPPLDAAHLAPPQLHHIATRGTLTTREPLQAHGPRPEWQLLLGEGTLRGIPQGIRPDFETHPGDLDNIQAGRWSAPGTGQNGLELIGSP</sequence>
<dbReference type="EMBL" id="FWWU01000005">
    <property type="protein sequence ID" value="SMB81678.1"/>
    <property type="molecule type" value="Genomic_DNA"/>
</dbReference>
<evidence type="ECO:0000313" key="1">
    <source>
        <dbReference type="EMBL" id="SMB81678.1"/>
    </source>
</evidence>
<proteinExistence type="predicted"/>
<keyword evidence="2" id="KW-1185">Reference proteome</keyword>
<protein>
    <submittedName>
        <fullName evidence="1">Uncharacterized protein</fullName>
    </submittedName>
</protein>